<reference evidence="13" key="1">
    <citation type="submission" date="2025-08" db="UniProtKB">
        <authorList>
            <consortium name="RefSeq"/>
        </authorList>
    </citation>
    <scope>IDENTIFICATION</scope>
</reference>
<dbReference type="InterPro" id="IPR002589">
    <property type="entry name" value="Macro_dom"/>
</dbReference>
<dbReference type="InterPro" id="IPR035979">
    <property type="entry name" value="RBD_domain_sf"/>
</dbReference>
<organism evidence="12 13">
    <name type="scientific">Salmo salar</name>
    <name type="common">Atlantic salmon</name>
    <dbReference type="NCBI Taxonomy" id="8030"/>
    <lineage>
        <taxon>Eukaryota</taxon>
        <taxon>Metazoa</taxon>
        <taxon>Chordata</taxon>
        <taxon>Craniata</taxon>
        <taxon>Vertebrata</taxon>
        <taxon>Euteleostomi</taxon>
        <taxon>Actinopterygii</taxon>
        <taxon>Neopterygii</taxon>
        <taxon>Teleostei</taxon>
        <taxon>Protacanthopterygii</taxon>
        <taxon>Salmoniformes</taxon>
        <taxon>Salmonidae</taxon>
        <taxon>Salmoninae</taxon>
        <taxon>Salmo</taxon>
    </lineage>
</organism>
<evidence type="ECO:0000256" key="4">
    <source>
        <dbReference type="ARBA" id="ARBA00023027"/>
    </source>
</evidence>
<keyword evidence="2 7" id="KW-0328">Glycosyltransferase</keyword>
<dbReference type="Gene3D" id="3.30.70.330">
    <property type="match status" value="2"/>
</dbReference>
<dbReference type="PANTHER" id="PTHR14453:SF89">
    <property type="entry name" value="PROTEIN MONO-ADP-RIBOSYLTRANSFERASE PARP14"/>
    <property type="match status" value="1"/>
</dbReference>
<dbReference type="InterPro" id="IPR057047">
    <property type="entry name" value="PARP14_KH_5"/>
</dbReference>
<dbReference type="Gene3D" id="3.30.720.50">
    <property type="match status" value="1"/>
</dbReference>
<dbReference type="GeneID" id="106606554"/>
<dbReference type="InterPro" id="IPR054596">
    <property type="entry name" value="PARP14_WWE"/>
</dbReference>
<comment type="similarity">
    <text evidence="6">Belongs to the ARTD/PARP family.</text>
</comment>
<evidence type="ECO:0000259" key="11">
    <source>
        <dbReference type="PROSITE" id="PS51154"/>
    </source>
</evidence>
<dbReference type="Pfam" id="PF23084">
    <property type="entry name" value="KH_PARP14_1"/>
    <property type="match status" value="1"/>
</dbReference>
<dbReference type="Gene3D" id="3.90.228.10">
    <property type="match status" value="1"/>
</dbReference>
<dbReference type="InterPro" id="IPR004170">
    <property type="entry name" value="WWE_dom"/>
</dbReference>
<dbReference type="InterPro" id="IPR037197">
    <property type="entry name" value="WWE_dom_sf"/>
</dbReference>
<evidence type="ECO:0000313" key="12">
    <source>
        <dbReference type="Proteomes" id="UP001652741"/>
    </source>
</evidence>
<dbReference type="Gene3D" id="3.40.220.10">
    <property type="entry name" value="Leucine Aminopeptidase, subunit E, domain 1"/>
    <property type="match status" value="2"/>
</dbReference>
<dbReference type="PANTHER" id="PTHR14453">
    <property type="entry name" value="PARP/ZINC FINGER CCCH TYPE DOMAIN CONTAINING PROTEIN"/>
    <property type="match status" value="1"/>
</dbReference>
<evidence type="ECO:0000259" key="9">
    <source>
        <dbReference type="PROSITE" id="PS50918"/>
    </source>
</evidence>
<evidence type="ECO:0000256" key="8">
    <source>
        <dbReference type="SAM" id="MobiDB-lite"/>
    </source>
</evidence>
<dbReference type="SMART" id="SM00506">
    <property type="entry name" value="A1pp"/>
    <property type="match status" value="2"/>
</dbReference>
<dbReference type="InterPro" id="IPR057045">
    <property type="entry name" value="PARP14_KH_3"/>
</dbReference>
<dbReference type="SUPFAM" id="SSF117839">
    <property type="entry name" value="WWE domain"/>
    <property type="match status" value="1"/>
</dbReference>
<dbReference type="PROSITE" id="PS51059">
    <property type="entry name" value="PARP_CATALYTIC"/>
    <property type="match status" value="1"/>
</dbReference>
<dbReference type="InterPro" id="IPR057043">
    <property type="entry name" value="PARP14_KH_2"/>
</dbReference>
<keyword evidence="5" id="KW-0539">Nucleus</keyword>
<keyword evidence="4 7" id="KW-0520">NAD</keyword>
<evidence type="ECO:0000256" key="7">
    <source>
        <dbReference type="RuleBase" id="RU362114"/>
    </source>
</evidence>
<evidence type="ECO:0000256" key="5">
    <source>
        <dbReference type="ARBA" id="ARBA00023242"/>
    </source>
</evidence>
<dbReference type="SUPFAM" id="SSF52949">
    <property type="entry name" value="Macro domain-like"/>
    <property type="match status" value="2"/>
</dbReference>
<gene>
    <name evidence="13" type="primary">LOC106606554</name>
</gene>
<protein>
    <recommendedName>
        <fullName evidence="7">Poly [ADP-ribose] polymerase</fullName>
        <shortName evidence="7">PARP</shortName>
        <ecNumber evidence="7">2.4.2.-</ecNumber>
    </recommendedName>
</protein>
<dbReference type="Pfam" id="PF23249">
    <property type="entry name" value="KH_PARP14_3"/>
    <property type="match status" value="1"/>
</dbReference>
<dbReference type="Pfam" id="PF23222">
    <property type="entry name" value="RRM_PARP14_1"/>
    <property type="match status" value="1"/>
</dbReference>
<evidence type="ECO:0000313" key="13">
    <source>
        <dbReference type="RefSeq" id="XP_045575842.1"/>
    </source>
</evidence>
<dbReference type="Pfam" id="PF23254">
    <property type="entry name" value="KH_PARP14_8"/>
    <property type="match status" value="1"/>
</dbReference>
<dbReference type="InterPro" id="IPR057044">
    <property type="entry name" value="PARP14_KH_1"/>
</dbReference>
<dbReference type="InterPro" id="IPR057048">
    <property type="entry name" value="PARP14_KH_6"/>
</dbReference>
<dbReference type="Pfam" id="PF23245">
    <property type="entry name" value="RRM_PARP14_2"/>
    <property type="match status" value="1"/>
</dbReference>
<dbReference type="Pfam" id="PF22005">
    <property type="entry name" value="WWE_1"/>
    <property type="match status" value="1"/>
</dbReference>
<keyword evidence="3 7" id="KW-0808">Transferase</keyword>
<dbReference type="InterPro" id="IPR043472">
    <property type="entry name" value="Macro_dom-like"/>
</dbReference>
<feature type="domain" description="PARP catalytic" evidence="10">
    <location>
        <begin position="1440"/>
        <end position="1636"/>
    </location>
</feature>
<dbReference type="Pfam" id="PF23251">
    <property type="entry name" value="KH_PARP14_4"/>
    <property type="match status" value="1"/>
</dbReference>
<dbReference type="Pfam" id="PF01661">
    <property type="entry name" value="Macro"/>
    <property type="match status" value="2"/>
</dbReference>
<dbReference type="InterPro" id="IPR012317">
    <property type="entry name" value="Poly(ADP-ribose)pol_cat_dom"/>
</dbReference>
<dbReference type="InterPro" id="IPR057050">
    <property type="entry name" value="RRM_PARP14_2"/>
</dbReference>
<evidence type="ECO:0000256" key="2">
    <source>
        <dbReference type="ARBA" id="ARBA00022676"/>
    </source>
</evidence>
<proteinExistence type="inferred from homology"/>
<dbReference type="SUPFAM" id="SSF54928">
    <property type="entry name" value="RNA-binding domain, RBD"/>
    <property type="match status" value="1"/>
</dbReference>
<feature type="domain" description="WWE" evidence="9">
    <location>
        <begin position="1358"/>
        <end position="1436"/>
    </location>
</feature>
<dbReference type="SUPFAM" id="SSF56399">
    <property type="entry name" value="ADP-ribosylation"/>
    <property type="match status" value="1"/>
</dbReference>
<dbReference type="Pfam" id="PF23253">
    <property type="entry name" value="KH_PARP14_6"/>
    <property type="match status" value="1"/>
</dbReference>
<dbReference type="PROSITE" id="PS50918">
    <property type="entry name" value="WWE"/>
    <property type="match status" value="1"/>
</dbReference>
<name>A0ABM3EXR0_SALSA</name>
<evidence type="ECO:0000256" key="6">
    <source>
        <dbReference type="ARBA" id="ARBA00024347"/>
    </source>
</evidence>
<dbReference type="Proteomes" id="UP001652741">
    <property type="component" value="Chromosome ssa06"/>
</dbReference>
<feature type="domain" description="Macro" evidence="11">
    <location>
        <begin position="1031"/>
        <end position="1204"/>
    </location>
</feature>
<keyword evidence="12" id="KW-1185">Reference proteome</keyword>
<feature type="region of interest" description="Disordered" evidence="8">
    <location>
        <begin position="95"/>
        <end position="136"/>
    </location>
</feature>
<dbReference type="PROSITE" id="PS51154">
    <property type="entry name" value="MACRO"/>
    <property type="match status" value="2"/>
</dbReference>
<dbReference type="EC" id="2.4.2.-" evidence="7"/>
<dbReference type="InterPro" id="IPR057049">
    <property type="entry name" value="PARP14_KH_8"/>
</dbReference>
<evidence type="ECO:0000256" key="1">
    <source>
        <dbReference type="ARBA" id="ARBA00004123"/>
    </source>
</evidence>
<feature type="domain" description="Macro" evidence="11">
    <location>
        <begin position="822"/>
        <end position="1007"/>
    </location>
</feature>
<dbReference type="Pfam" id="PF00644">
    <property type="entry name" value="PARP"/>
    <property type="match status" value="1"/>
</dbReference>
<dbReference type="InterPro" id="IPR012677">
    <property type="entry name" value="Nucleotide-bd_a/b_plait_sf"/>
</dbReference>
<feature type="compositionally biased region" description="Polar residues" evidence="8">
    <location>
        <begin position="95"/>
        <end position="107"/>
    </location>
</feature>
<evidence type="ECO:0000256" key="3">
    <source>
        <dbReference type="ARBA" id="ARBA00022679"/>
    </source>
</evidence>
<evidence type="ECO:0000259" key="10">
    <source>
        <dbReference type="PROSITE" id="PS51059"/>
    </source>
</evidence>
<dbReference type="CDD" id="cd01439">
    <property type="entry name" value="TCCD_inducible_PARP_like"/>
    <property type="match status" value="1"/>
</dbReference>
<dbReference type="Pfam" id="PF23085">
    <property type="entry name" value="RRM_PARP14_3"/>
    <property type="match status" value="1"/>
</dbReference>
<comment type="subcellular location">
    <subcellularLocation>
        <location evidence="1">Nucleus</location>
    </subcellularLocation>
</comment>
<dbReference type="Pfam" id="PF23248">
    <property type="entry name" value="KH_PARP14_2"/>
    <property type="match status" value="1"/>
</dbReference>
<dbReference type="InterPro" id="IPR052056">
    <property type="entry name" value="Mono-ARTD/PARP"/>
</dbReference>
<dbReference type="CDD" id="cd02903">
    <property type="entry name" value="Macro_BAL-like"/>
    <property type="match status" value="2"/>
</dbReference>
<sequence length="1636" mass="181866">MAESYLFSMLVELEGNPDIPKLKNKLVKYFQSKKSSNGGDCLVEYDISKGQGTVVRFRTAEARQMVLEKQEHKIKLDQGVLKLILRLPSDEVTSAQEIPSAVNSGKQSAVVPKDLPESGDGETACPEDSASAATDKTELQSTSAVLGNIQESMNQSFLEMLVENIMNAQTSASPTASQRFSLEILPDISMAIVTFQNVKDTEYFISNCTSHKIFKQKELSVKLLEITAKVKVENIPPNYSSDHLPLYYEKEGEVVDIEMCEEDQSAIITFQDPHAVHRVTKKHHDEKQPIKAFPFYESLGTALYDKDQPTLKLPAAFTENIDQSIWRYLCDKQEATATINKIMAENFCKVDLQHHTVQLRPLPSLLKQKDVKAKHVQQWKDTVKATFTQALSKFKSLELHVQDCAWEESEKEICKAMSGEAVVVVPDKAKGALIVVGLVDEVDRLSQSLNEIMDKIARIIEREKTSKTEELHLPPSIYHVISQDGLQGKIAGEYPELKMAYNRESQNVTLTGLMHEVWGANRKIIDGVSALKRKKVEVSNYVLEFLQEEDQEKLSNSLFTSQSVNAALEIDRNGVELLAVSDLALSEAKSQLEKCLVSKYLDVEDSNVLEMSGWKDLTSHLEKTYNILSTTFMVKTSGVHPNIKVVVAGNTDIVNSVQKELGGFLFQNASVDEILQIKSNAIVKFIQEKKSAWSDIVKGGVKVSFQDGAICLSGIRVHVSDCLTLFKDLVSSTYFDTLQVPEPGAKKFFQDAEAMYVEAVKMKTACVIQLVDEMHLVNNDKTVQAMEEMVPNEFGNHGENNLQQHLAISTETQHYRWEQSTSGSERAQTKEGLTITLIKGNIQDALTEVVVNTVGDDLILDSGAVSTALLNAAGPELQELINQHATAGKVGEVIITKGCNLKSKLVFHTIAPRWSNGQGAAQKTLSEIVKKCLVLAEQQQLMSVTFPAIGTGNLGFPRDLVASLMLDKVLKFSSKMNPKHLKEVVFILHPSDVPTFKAFTDEFNKRFMTQSAISKGSASTQQGIFSKITSSSGMHETTMGAVVIQVVTGDITKETTDVIVNSTNKTFNLKTGVSKAILDAAGPTVEAECQQLSQPIKDMILTEPGNLQSKKILHLVGINDPQNIQECVKGALKMCSRKDFTSISFPALGTGKGNVQVSQVADAMLDALVEVVGKKSVNTLRLVRIVIFQTAMLTEFYNSMLKKEDTGAQEEEDTDAHEAGTDLFKAFENIGTKIKSLFIRSKVNKPQKHERFVFMDKEVDPTCFHICGDSQAKVDEAKQWVKDLILKEQNSISITDEAIINLSNSDCQCISNMINTMGVRVEQESSKATLTIEGITKDVLKVTTEIQKMLQRVRSEEELNRSAELASTMVEWQYQHQGGQYQSFDLIHNFHLEQANETKKQHVEVTIQGQMYKVTLPNGPATDNHGNSLDIRRIDKAAHDSLPQYWDAMPDNSSCQSFPIQPGTSEHDEVLGLFQATCQNTVLKIERIQNPSLWKNLQIKKQEMDSKNRHQNNEKRLFHGTCPQIIDKINANGFNRSYAGKNAAAYGNGTYFAVEASYSADDTYSVPDSQGQKHMYLCHVLTGDFTEGEQYMIVPPAKSKSTTQLYDSVTDDPTAPSMFIVFNDIQAYPAYLITFI</sequence>
<dbReference type="InterPro" id="IPR057046">
    <property type="entry name" value="PARP14_KH_4"/>
</dbReference>
<accession>A0ABM3EXR0</accession>
<dbReference type="RefSeq" id="XP_045575842.1">
    <property type="nucleotide sequence ID" value="XM_045719886.1"/>
</dbReference>
<dbReference type="InterPro" id="IPR057051">
    <property type="entry name" value="PARP14_RPM_1"/>
</dbReference>
<dbReference type="Pfam" id="PF23252">
    <property type="entry name" value="KH_PARP14_5"/>
    <property type="match status" value="1"/>
</dbReference>